<feature type="region of interest" description="Disordered" evidence="6">
    <location>
        <begin position="1010"/>
        <end position="1050"/>
    </location>
</feature>
<dbReference type="InterPro" id="IPR038765">
    <property type="entry name" value="Papain-like_cys_pep_sf"/>
</dbReference>
<feature type="region of interest" description="Disordered" evidence="6">
    <location>
        <begin position="180"/>
        <end position="216"/>
    </location>
</feature>
<dbReference type="InterPro" id="IPR051947">
    <property type="entry name" value="Sentrin-specific_protease"/>
</dbReference>
<comment type="similarity">
    <text evidence="1">Belongs to the peptidase C48 family.</text>
</comment>
<feature type="region of interest" description="Disordered" evidence="6">
    <location>
        <begin position="1201"/>
        <end position="1247"/>
    </location>
</feature>
<feature type="compositionally biased region" description="Polar residues" evidence="6">
    <location>
        <begin position="254"/>
        <end position="266"/>
    </location>
</feature>
<dbReference type="InterPro" id="IPR003653">
    <property type="entry name" value="Peptidase_C48_C"/>
</dbReference>
<feature type="compositionally biased region" description="Basic residues" evidence="6">
    <location>
        <begin position="276"/>
        <end position="289"/>
    </location>
</feature>
<dbReference type="Proteomes" id="UP001329430">
    <property type="component" value="Chromosome 3"/>
</dbReference>
<feature type="compositionally biased region" description="Low complexity" evidence="6">
    <location>
        <begin position="135"/>
        <end position="148"/>
    </location>
</feature>
<feature type="compositionally biased region" description="Polar residues" evidence="6">
    <location>
        <begin position="290"/>
        <end position="308"/>
    </location>
</feature>
<evidence type="ECO:0000256" key="1">
    <source>
        <dbReference type="ARBA" id="ARBA00005234"/>
    </source>
</evidence>
<accession>A0AAN7ZQH0</accession>
<feature type="domain" description="Ubiquitin-like protease family profile" evidence="7">
    <location>
        <begin position="847"/>
        <end position="1126"/>
    </location>
</feature>
<dbReference type="PANTHER" id="PTHR46896:SF3">
    <property type="entry name" value="FI06413P-RELATED"/>
    <property type="match status" value="1"/>
</dbReference>
<dbReference type="Gene3D" id="3.40.395.10">
    <property type="entry name" value="Adenoviral Proteinase, Chain A"/>
    <property type="match status" value="1"/>
</dbReference>
<feature type="region of interest" description="Disordered" evidence="6">
    <location>
        <begin position="251"/>
        <end position="308"/>
    </location>
</feature>
<dbReference type="SUPFAM" id="SSF54001">
    <property type="entry name" value="Cysteine proteinases"/>
    <property type="match status" value="1"/>
</dbReference>
<keyword evidence="4" id="KW-0833">Ubl conjugation pathway</keyword>
<dbReference type="GO" id="GO:0006508">
    <property type="term" value="P:proteolysis"/>
    <property type="evidence" value="ECO:0007669"/>
    <property type="project" value="UniProtKB-KW"/>
</dbReference>
<keyword evidence="9" id="KW-1185">Reference proteome</keyword>
<proteinExistence type="inferred from homology"/>
<evidence type="ECO:0000256" key="3">
    <source>
        <dbReference type="ARBA" id="ARBA00022670"/>
    </source>
</evidence>
<organism evidence="8 9">
    <name type="scientific">Pyrocoelia pectoralis</name>
    <dbReference type="NCBI Taxonomy" id="417401"/>
    <lineage>
        <taxon>Eukaryota</taxon>
        <taxon>Metazoa</taxon>
        <taxon>Ecdysozoa</taxon>
        <taxon>Arthropoda</taxon>
        <taxon>Hexapoda</taxon>
        <taxon>Insecta</taxon>
        <taxon>Pterygota</taxon>
        <taxon>Neoptera</taxon>
        <taxon>Endopterygota</taxon>
        <taxon>Coleoptera</taxon>
        <taxon>Polyphaga</taxon>
        <taxon>Elateriformia</taxon>
        <taxon>Elateroidea</taxon>
        <taxon>Lampyridae</taxon>
        <taxon>Lampyrinae</taxon>
        <taxon>Pyrocoelia</taxon>
    </lineage>
</organism>
<evidence type="ECO:0000313" key="9">
    <source>
        <dbReference type="Proteomes" id="UP001329430"/>
    </source>
</evidence>
<evidence type="ECO:0000259" key="7">
    <source>
        <dbReference type="PROSITE" id="PS50600"/>
    </source>
</evidence>
<sequence length="1325" mass="150361">MAQYYQVLSQNEKNTVADLRQYYPNIIENQTVQYVISPEDQQQQFQTQQILVASDQVMVIENPPQHVIVDQSTVAYQNPQYLIQDNSGEFQSQQPVYFMEEVDSSRQVQVEQQVPQTAPPIVLNHQLQTPVHNQLSLSNNSPKSSVSVRLPPPLHQIQQPRTPQLSVRHNLPQVRAQNHQNHPPLVSQRPPLAQQQPRPPIQHPQNQHNPRMVTAQHQIPSQNETDNHQTVTLSDGRVLSLTEYKKLLEVKQRTAPQESIDKSSLNKFKKEEHSKPARGGRGGRGRMRRNMSQSLPNNSGSFSTQDGTNNITQRFIAQQMKHINQNQQKQLASQHQIRSQQPQPPAKHLTQNLQQVSQHPLHQAQYVQPQFIIQPPSQHQLQQRNPLPAYIASSQIQQIIESTPVGEEYSDSIRMLVLLENGEQRLITFTLPKEACTIQEILDQVGVTFHPDTKIECTETNNCGINYLVVVGGQNHDSNLLQETEAQEQVSKVCDSIEEQNKSSSPEPSFELEAPHYVPGLLAVCNHCGYTSENFRRCLRCKYKLPDDVKTRPVLTNIGANGKKADVLKGLPNMQEKKLSPKICANRKKKSKIVDPEPVVLTLSSDDEESQSTSLSETEEILRKLNNSSVTLSAIKKEPSTNDIKHNTCDSESSSYGVKGGGKDDTADNPDLITTLNCRTVRIGSYKCFPSGEVVVKSQELILHVPLLNDPNTVKKLVIEKKNVVKVLVNFNKSLPVVFYYVKEPLGEYIREELGMVEGSDQYFDPVSPEESFKRITLLLDIVPEVTKTIMRSIYSKPVNIIDELTSYEANDILLKTCPKELSKVIASSGYHDIKPLFIYPPGKGGLSINTEDYLCLAQDQFLNDVIIDFYLKYLVLNLPEAMQEKVHVFSTFFYKRLTTKPVKASRRSHPAELDSTLTPAQKRHARVEKWTKSVNLFEKDFIIIPINENCHWFLAIVCFPGMTGCITWDGNAISVSPKQKKKKMNTTTIGNVTITTVSKDKLEKIPEFDDCDASDKDEAEGDESELDSEVDSDESETTQPSQPVVGSRRQPIKQTSILIFDSLAGASRARVVATLRDYLTCEYKAKMGVDKLFNRDVIKGSCPKVPQQTNFTDCGLYLLQYVEQFFKDPIRDYHVPIKEVIHWFDEFVVTKKREDISLLIKDLMLKYNKDLDILPVISFPTHDGKLVQRDEEDEEFMNDELEEDDMEEEEDGMPEDSEVSDSHNESSEQQMDDESPAAVTTPITNPIRINLNNAKRKEEQELVSVKSSDPFIEETMSDQFLKPDMSEIGNSSNRDTLSYLKAKRIVRRKNVSTIDTKRFKSSDD</sequence>
<feature type="compositionally biased region" description="Acidic residues" evidence="6">
    <location>
        <begin position="1201"/>
        <end position="1220"/>
    </location>
</feature>
<dbReference type="EMBL" id="JAVRBK010000003">
    <property type="protein sequence ID" value="KAK5646103.1"/>
    <property type="molecule type" value="Genomic_DNA"/>
</dbReference>
<dbReference type="Pfam" id="PF02902">
    <property type="entry name" value="Peptidase_C48"/>
    <property type="match status" value="1"/>
</dbReference>
<dbReference type="GO" id="GO:0005737">
    <property type="term" value="C:cytoplasm"/>
    <property type="evidence" value="ECO:0007669"/>
    <property type="project" value="TreeGrafter"/>
</dbReference>
<dbReference type="GO" id="GO:0016926">
    <property type="term" value="P:protein desumoylation"/>
    <property type="evidence" value="ECO:0007669"/>
    <property type="project" value="TreeGrafter"/>
</dbReference>
<keyword evidence="2" id="KW-0597">Phosphoprotein</keyword>
<keyword evidence="5" id="KW-0378">Hydrolase</keyword>
<feature type="compositionally biased region" description="Polar residues" evidence="6">
    <location>
        <begin position="322"/>
        <end position="341"/>
    </location>
</feature>
<comment type="caution">
    <text evidence="8">The sequence shown here is derived from an EMBL/GenBank/DDBJ whole genome shotgun (WGS) entry which is preliminary data.</text>
</comment>
<evidence type="ECO:0000313" key="8">
    <source>
        <dbReference type="EMBL" id="KAK5646103.1"/>
    </source>
</evidence>
<feature type="region of interest" description="Disordered" evidence="6">
    <location>
        <begin position="322"/>
        <end position="349"/>
    </location>
</feature>
<dbReference type="PROSITE" id="PS50600">
    <property type="entry name" value="ULP_PROTEASE"/>
    <property type="match status" value="1"/>
</dbReference>
<evidence type="ECO:0000256" key="5">
    <source>
        <dbReference type="ARBA" id="ARBA00022801"/>
    </source>
</evidence>
<reference evidence="8 9" key="1">
    <citation type="journal article" date="2024" name="Insects">
        <title>An Improved Chromosome-Level Genome Assembly of the Firefly Pyrocoelia pectoralis.</title>
        <authorList>
            <person name="Fu X."/>
            <person name="Meyer-Rochow V.B."/>
            <person name="Ballantyne L."/>
            <person name="Zhu X."/>
        </authorList>
    </citation>
    <scope>NUCLEOTIDE SEQUENCE [LARGE SCALE GENOMIC DNA]</scope>
    <source>
        <strain evidence="8">XCY_ONT2</strain>
    </source>
</reference>
<feature type="region of interest" description="Disordered" evidence="6">
    <location>
        <begin position="641"/>
        <end position="668"/>
    </location>
</feature>
<dbReference type="GO" id="GO:0005634">
    <property type="term" value="C:nucleus"/>
    <property type="evidence" value="ECO:0007669"/>
    <property type="project" value="TreeGrafter"/>
</dbReference>
<feature type="compositionally biased region" description="Acidic residues" evidence="6">
    <location>
        <begin position="1010"/>
        <end position="1037"/>
    </location>
</feature>
<keyword evidence="3" id="KW-0645">Protease</keyword>
<evidence type="ECO:0000256" key="6">
    <source>
        <dbReference type="SAM" id="MobiDB-lite"/>
    </source>
</evidence>
<evidence type="ECO:0000256" key="4">
    <source>
        <dbReference type="ARBA" id="ARBA00022786"/>
    </source>
</evidence>
<gene>
    <name evidence="8" type="ORF">RI129_004567</name>
</gene>
<dbReference type="GO" id="GO:0070139">
    <property type="term" value="F:SUMO-specific endopeptidase activity"/>
    <property type="evidence" value="ECO:0007669"/>
    <property type="project" value="TreeGrafter"/>
</dbReference>
<dbReference type="PANTHER" id="PTHR46896">
    <property type="entry name" value="SENTRIN-SPECIFIC PROTEASE"/>
    <property type="match status" value="1"/>
</dbReference>
<protein>
    <recommendedName>
        <fullName evidence="7">Ubiquitin-like protease family profile domain-containing protein</fullName>
    </recommendedName>
</protein>
<evidence type="ECO:0000256" key="2">
    <source>
        <dbReference type="ARBA" id="ARBA00022553"/>
    </source>
</evidence>
<feature type="region of interest" description="Disordered" evidence="6">
    <location>
        <begin position="134"/>
        <end position="164"/>
    </location>
</feature>
<name>A0AAN7ZQH0_9COLE</name>